<dbReference type="GO" id="GO:0003677">
    <property type="term" value="F:DNA binding"/>
    <property type="evidence" value="ECO:0007669"/>
    <property type="project" value="UniProtKB-UniRule"/>
</dbReference>
<dbReference type="PROSITE" id="PS50977">
    <property type="entry name" value="HTH_TETR_2"/>
    <property type="match status" value="1"/>
</dbReference>
<reference evidence="4 5" key="1">
    <citation type="submission" date="2018-12" db="EMBL/GenBank/DDBJ databases">
        <title>Genome sequencing of Prevotella sp. KCOM 3155 (= JS262).</title>
        <authorList>
            <person name="Kook J.-K."/>
            <person name="Park S.-N."/>
            <person name="Lim Y.K."/>
        </authorList>
    </citation>
    <scope>NUCLEOTIDE SEQUENCE [LARGE SCALE GENOMIC DNA]</scope>
    <source>
        <strain evidence="4 5">KCOM 3155</strain>
    </source>
</reference>
<dbReference type="Gene3D" id="1.10.357.10">
    <property type="entry name" value="Tetracycline Repressor, domain 2"/>
    <property type="match status" value="1"/>
</dbReference>
<dbReference type="AlphaFoldDB" id="A0A432LJ50"/>
<dbReference type="InterPro" id="IPR001647">
    <property type="entry name" value="HTH_TetR"/>
</dbReference>
<gene>
    <name evidence="4" type="ORF">EHV08_00080</name>
</gene>
<evidence type="ECO:0000313" key="4">
    <source>
        <dbReference type="EMBL" id="RUL58319.1"/>
    </source>
</evidence>
<dbReference type="InterPro" id="IPR009057">
    <property type="entry name" value="Homeodomain-like_sf"/>
</dbReference>
<dbReference type="PANTHER" id="PTHR30328:SF54">
    <property type="entry name" value="HTH-TYPE TRANSCRIPTIONAL REPRESSOR SCO4008"/>
    <property type="match status" value="1"/>
</dbReference>
<evidence type="ECO:0000256" key="1">
    <source>
        <dbReference type="ARBA" id="ARBA00023125"/>
    </source>
</evidence>
<dbReference type="EMBL" id="RYYU01000001">
    <property type="protein sequence ID" value="RUL58319.1"/>
    <property type="molecule type" value="Genomic_DNA"/>
</dbReference>
<dbReference type="Proteomes" id="UP000278983">
    <property type="component" value="Unassembled WGS sequence"/>
</dbReference>
<dbReference type="InterPro" id="IPR050109">
    <property type="entry name" value="HTH-type_TetR-like_transc_reg"/>
</dbReference>
<accession>A0A432LJ50</accession>
<name>A0A432LJ50_9BACT</name>
<proteinExistence type="predicted"/>
<feature type="DNA-binding region" description="H-T-H motif" evidence="2">
    <location>
        <begin position="42"/>
        <end position="61"/>
    </location>
</feature>
<protein>
    <submittedName>
        <fullName evidence="4">TetR/AcrR family transcriptional regulator</fullName>
    </submittedName>
</protein>
<evidence type="ECO:0000256" key="2">
    <source>
        <dbReference type="PROSITE-ProRule" id="PRU00335"/>
    </source>
</evidence>
<dbReference type="SUPFAM" id="SSF46689">
    <property type="entry name" value="Homeodomain-like"/>
    <property type="match status" value="1"/>
</dbReference>
<dbReference type="Pfam" id="PF00440">
    <property type="entry name" value="TetR_N"/>
    <property type="match status" value="1"/>
</dbReference>
<evidence type="ECO:0000259" key="3">
    <source>
        <dbReference type="PROSITE" id="PS50977"/>
    </source>
</evidence>
<comment type="caution">
    <text evidence="4">The sequence shown here is derived from an EMBL/GenBank/DDBJ whole genome shotgun (WGS) entry which is preliminary data.</text>
</comment>
<keyword evidence="5" id="KW-1185">Reference proteome</keyword>
<organism evidence="4 5">
    <name type="scientific">Prevotella koreensis</name>
    <dbReference type="NCBI Taxonomy" id="2490854"/>
    <lineage>
        <taxon>Bacteria</taxon>
        <taxon>Pseudomonadati</taxon>
        <taxon>Bacteroidota</taxon>
        <taxon>Bacteroidia</taxon>
        <taxon>Bacteroidales</taxon>
        <taxon>Prevotellaceae</taxon>
        <taxon>Prevotella</taxon>
    </lineage>
</organism>
<sequence>MLLEQKEFMHTNNVTDYKKELRYKIRNMAMAMFKKNGIKSVKMDDIANALQISKRTLYEIYENKETLLFECVREDYMRAKEHIRQYACHAENEMDIIIEFFNMKMADLGQIDPKFFSELHKYTNVIEFLHNSHEEEMSNAKTFIESGVKNGYFVEGLNYGVVLRLGDASMNYIMENKLYLRYGIQEIFRNFWIVLMRGFCTPKGIERVNELFSKP</sequence>
<dbReference type="PANTHER" id="PTHR30328">
    <property type="entry name" value="TRANSCRIPTIONAL REPRESSOR"/>
    <property type="match status" value="1"/>
</dbReference>
<feature type="domain" description="HTH tetR-type" evidence="3">
    <location>
        <begin position="19"/>
        <end position="79"/>
    </location>
</feature>
<keyword evidence="1 2" id="KW-0238">DNA-binding</keyword>
<evidence type="ECO:0000313" key="5">
    <source>
        <dbReference type="Proteomes" id="UP000278983"/>
    </source>
</evidence>